<dbReference type="EMBL" id="JAGQLG010000061">
    <property type="protein sequence ID" value="MCA9382101.1"/>
    <property type="molecule type" value="Genomic_DNA"/>
</dbReference>
<dbReference type="AlphaFoldDB" id="A0A955L3B2"/>
<feature type="signal peptide" evidence="1">
    <location>
        <begin position="1"/>
        <end position="25"/>
    </location>
</feature>
<evidence type="ECO:0000313" key="3">
    <source>
        <dbReference type="Proteomes" id="UP000782843"/>
    </source>
</evidence>
<dbReference type="Proteomes" id="UP000782843">
    <property type="component" value="Unassembled WGS sequence"/>
</dbReference>
<keyword evidence="1" id="KW-0732">Signal</keyword>
<sequence>MKVSSFFIKGFFISLLCCGSFFVFNNDVRAQAQCSQGASCGLAGAEFTCTAYCQQPDGSVQNVNCGTECCGWGAGTSCEPGGGCHINCSSPPPEPSCNVKINNGATFSPSPIVALNYTSRDASELRVRNDPGNFQSWQSAAGSGTVSNWDLGTGQGIKKIQMEVKSRDYSDGGYFCTDDIILGHPPTVDSMTMLLPPSLNERGDRTKYTQVGLNHWSGTYKDDDNGYLNENLGNTDFNEISFAVTISDQDGRGDIQLLNLGMNKQGLIPADTFTADDEHCDQNDPLESSFYGNGNGIGITIDDINSNPRYKRLCDKTEGSRFSIDTAHILVVPKSANSVEVVFTVKFDLTNQAPDIYQGKFDVWLKAADKWWLYANPTSEDRYDKQNGWWGVDTVYSTKDEFVQKQPYNAETLRVYWDAGDATSGVRAVAKGCKINGSDRQRYYCKDENLDPNNPPGGVDSLIPLKDIVGDNVIPPADACRNPGGYPGINAANIPYSWCYVAYSTPQSNINKVEALYKNVKENTTYTFTEYVTDDANNEVRLESGSYNVGGKWIQALSGDVFANGISMITPSTHEPPLGSPYLTNFNKQAVAGKSTIMLSNASVPNNWSPSANGSTDKVVTGGVGGTSYVFNQGVTGTGNIFEGNSLYKALDDSIDTGVTTNIVTVECAAGSSCQDELKGYLNNGTRFITADGIYKFRVGSNGEEASINGIEINKWAVSGVENVILLLEPDSVGTTPVLRFIAPVDPPFNLIILSNGVKVKLVYGDKPNTFENNFLAIRGTTSNPIPPMSGVYCGNPDPINGVVRNCNAPNAQPGWYSGDLLQDPPVGDEYVYFQVKDGNNNGRLDDLEDKFIVDPGVYRFNMFLASNELVDMPSMVDTYPNYQAGWDYDFERMEFYGGIVAPNITFGWDLIAKDNNWIPAEKFIYAPKFIDSFIKLTRNIVTTDSPTDWQELGLAY</sequence>
<gene>
    <name evidence="2" type="ORF">KC660_01695</name>
</gene>
<evidence type="ECO:0000313" key="2">
    <source>
        <dbReference type="EMBL" id="MCA9382101.1"/>
    </source>
</evidence>
<name>A0A955L3B2_9BACT</name>
<accession>A0A955L3B2</accession>
<feature type="chain" id="PRO_5037269198" description="SD-repeat containing protein B domain-containing protein" evidence="1">
    <location>
        <begin position="26"/>
        <end position="957"/>
    </location>
</feature>
<reference evidence="2" key="2">
    <citation type="journal article" date="2021" name="Microbiome">
        <title>Successional dynamics and alternative stable states in a saline activated sludge microbial community over 9 years.</title>
        <authorList>
            <person name="Wang Y."/>
            <person name="Ye J."/>
            <person name="Ju F."/>
            <person name="Liu L."/>
            <person name="Boyd J.A."/>
            <person name="Deng Y."/>
            <person name="Parks D.H."/>
            <person name="Jiang X."/>
            <person name="Yin X."/>
            <person name="Woodcroft B.J."/>
            <person name="Tyson G.W."/>
            <person name="Hugenholtz P."/>
            <person name="Polz M.F."/>
            <person name="Zhang T."/>
        </authorList>
    </citation>
    <scope>NUCLEOTIDE SEQUENCE</scope>
    <source>
        <strain evidence="2">HKST-UBA10</strain>
    </source>
</reference>
<evidence type="ECO:0008006" key="4">
    <source>
        <dbReference type="Google" id="ProtNLM"/>
    </source>
</evidence>
<proteinExistence type="predicted"/>
<reference evidence="2" key="1">
    <citation type="submission" date="2020-04" db="EMBL/GenBank/DDBJ databases">
        <authorList>
            <person name="Zhang T."/>
        </authorList>
    </citation>
    <scope>NUCLEOTIDE SEQUENCE</scope>
    <source>
        <strain evidence="2">HKST-UBA10</strain>
    </source>
</reference>
<protein>
    <recommendedName>
        <fullName evidence="4">SD-repeat containing protein B domain-containing protein</fullName>
    </recommendedName>
</protein>
<organism evidence="2 3">
    <name type="scientific">Candidatus Dojkabacteria bacterium</name>
    <dbReference type="NCBI Taxonomy" id="2099670"/>
    <lineage>
        <taxon>Bacteria</taxon>
        <taxon>Candidatus Dojkabacteria</taxon>
    </lineage>
</organism>
<evidence type="ECO:0000256" key="1">
    <source>
        <dbReference type="SAM" id="SignalP"/>
    </source>
</evidence>
<comment type="caution">
    <text evidence="2">The sequence shown here is derived from an EMBL/GenBank/DDBJ whole genome shotgun (WGS) entry which is preliminary data.</text>
</comment>